<accession>A0A061H944</accession>
<proteinExistence type="predicted"/>
<dbReference type="GO" id="GO:0004843">
    <property type="term" value="F:cysteine-type deubiquitinase activity"/>
    <property type="evidence" value="ECO:0007669"/>
    <property type="project" value="TreeGrafter"/>
</dbReference>
<dbReference type="EMBL" id="KE361634">
    <property type="protein sequence ID" value="EPQ28510.1"/>
    <property type="molecule type" value="Genomic_DNA"/>
</dbReference>
<dbReference type="Pfam" id="PF02338">
    <property type="entry name" value="OTU"/>
    <property type="match status" value="1"/>
</dbReference>
<dbReference type="eggNOG" id="KOG2606">
    <property type="taxonomic scope" value="Eukaryota"/>
</dbReference>
<dbReference type="KEGG" id="pfp:PFL1_03813"/>
<sequence>MPSKKNKKSRPGNPRANDSLRADIAAAQDHVDPFADDGADDIADQLLAALDERDALEAEKAQAAQAEKENGGHHFRQDIKEAGEKILHGLQGSSSPPSQNAAASPGTSPNSAKKGGLLRMFSPKSPDEGSSSSEPTPPAGTGKKKSRQQQRKEKKAAEQEAMRREVEAELKANGGKPDEAAIERQGIDAMCAALGVQMHEITPDGHCLYAAVADQLMFRGKSSSKVDYKQTRKATADMMRQHPDDFVPFISDSDEYMAGIDNKEAGHTDEGKAQTNHFLRYCDAIESTGVWGGQPEILALSRAFQTQINVVQAGSPVLKVGEGEYQGEPLTISYHRKMYGLGEHYNSLRPVKQ</sequence>
<dbReference type="GeneID" id="19317921"/>
<evidence type="ECO:0000259" key="2">
    <source>
        <dbReference type="PROSITE" id="PS50802"/>
    </source>
</evidence>
<dbReference type="InterPro" id="IPR003323">
    <property type="entry name" value="OTU_dom"/>
</dbReference>
<feature type="compositionally biased region" description="Basic residues" evidence="1">
    <location>
        <begin position="1"/>
        <end position="10"/>
    </location>
</feature>
<evidence type="ECO:0000313" key="4">
    <source>
        <dbReference type="Proteomes" id="UP000053664"/>
    </source>
</evidence>
<feature type="compositionally biased region" description="Low complexity" evidence="1">
    <location>
        <begin position="93"/>
        <end position="105"/>
    </location>
</feature>
<dbReference type="Gene3D" id="3.90.70.80">
    <property type="match status" value="1"/>
</dbReference>
<evidence type="ECO:0000256" key="1">
    <source>
        <dbReference type="SAM" id="MobiDB-lite"/>
    </source>
</evidence>
<organism evidence="3 4">
    <name type="scientific">Pseudozyma flocculosa PF-1</name>
    <dbReference type="NCBI Taxonomy" id="1277687"/>
    <lineage>
        <taxon>Eukaryota</taxon>
        <taxon>Fungi</taxon>
        <taxon>Dikarya</taxon>
        <taxon>Basidiomycota</taxon>
        <taxon>Ustilaginomycotina</taxon>
        <taxon>Ustilaginomycetes</taxon>
        <taxon>Ustilaginales</taxon>
        <taxon>Ustilaginaceae</taxon>
        <taxon>Pseudozyma</taxon>
    </lineage>
</organism>
<dbReference type="PROSITE" id="PS50802">
    <property type="entry name" value="OTU"/>
    <property type="match status" value="1"/>
</dbReference>
<dbReference type="PANTHER" id="PTHR12419:SF7">
    <property type="entry name" value="OTU DOMAIN-CONTAINING PROTEIN 3"/>
    <property type="match status" value="1"/>
</dbReference>
<dbReference type="CDD" id="cd22748">
    <property type="entry name" value="OTU_OTUD6-like"/>
    <property type="match status" value="1"/>
</dbReference>
<name>A0A061H944_9BASI</name>
<protein>
    <recommendedName>
        <fullName evidence="2">OTU domain-containing protein</fullName>
    </recommendedName>
</protein>
<feature type="domain" description="OTU" evidence="2">
    <location>
        <begin position="196"/>
        <end position="351"/>
    </location>
</feature>
<dbReference type="Proteomes" id="UP000053664">
    <property type="component" value="Unassembled WGS sequence"/>
</dbReference>
<dbReference type="GO" id="GO:0016579">
    <property type="term" value="P:protein deubiquitination"/>
    <property type="evidence" value="ECO:0007669"/>
    <property type="project" value="TreeGrafter"/>
</dbReference>
<dbReference type="OrthoDB" id="415023at2759"/>
<evidence type="ECO:0000313" key="3">
    <source>
        <dbReference type="EMBL" id="EPQ28510.1"/>
    </source>
</evidence>
<dbReference type="RefSeq" id="XP_007879528.1">
    <property type="nucleotide sequence ID" value="XM_007881337.1"/>
</dbReference>
<feature type="compositionally biased region" description="Basic residues" evidence="1">
    <location>
        <begin position="142"/>
        <end position="154"/>
    </location>
</feature>
<dbReference type="PANTHER" id="PTHR12419">
    <property type="entry name" value="OTU DOMAIN CONTAINING PROTEIN"/>
    <property type="match status" value="1"/>
</dbReference>
<dbReference type="InterPro" id="IPR050704">
    <property type="entry name" value="Peptidase_C85-like"/>
</dbReference>
<feature type="compositionally biased region" description="Low complexity" evidence="1">
    <location>
        <begin position="122"/>
        <end position="134"/>
    </location>
</feature>
<reference evidence="3 4" key="1">
    <citation type="journal article" date="2013" name="Plant Cell">
        <title>The transition from a phytopathogenic smut ancestor to an anamorphic biocontrol agent deciphered by comparative whole-genome analysis.</title>
        <authorList>
            <person name="Lefebvre F."/>
            <person name="Joly D.L."/>
            <person name="Labbe C."/>
            <person name="Teichmann B."/>
            <person name="Linning R."/>
            <person name="Belzile F."/>
            <person name="Bakkeren G."/>
            <person name="Belanger R.R."/>
        </authorList>
    </citation>
    <scope>NUCLEOTIDE SEQUENCE [LARGE SCALE GENOMIC DNA]</scope>
    <source>
        <strain evidence="3 4">PF-1</strain>
    </source>
</reference>
<feature type="region of interest" description="Disordered" evidence="1">
    <location>
        <begin position="1"/>
        <end position="38"/>
    </location>
</feature>
<dbReference type="SUPFAM" id="SSF54001">
    <property type="entry name" value="Cysteine proteinases"/>
    <property type="match status" value="1"/>
</dbReference>
<dbReference type="AlphaFoldDB" id="A0A061H944"/>
<feature type="compositionally biased region" description="Basic and acidic residues" evidence="1">
    <location>
        <begin position="155"/>
        <end position="180"/>
    </location>
</feature>
<gene>
    <name evidence="3" type="ORF">PFL1_03813</name>
</gene>
<feature type="compositionally biased region" description="Basic and acidic residues" evidence="1">
    <location>
        <begin position="58"/>
        <end position="87"/>
    </location>
</feature>
<feature type="region of interest" description="Disordered" evidence="1">
    <location>
        <begin position="58"/>
        <end position="180"/>
    </location>
</feature>
<dbReference type="InterPro" id="IPR038765">
    <property type="entry name" value="Papain-like_cys_pep_sf"/>
</dbReference>
<dbReference type="HOGENOM" id="CLU_034963_1_0_1"/>